<evidence type="ECO:0000313" key="2">
    <source>
        <dbReference type="Proteomes" id="UP000008544"/>
    </source>
</evidence>
<dbReference type="InterPro" id="IPR009241">
    <property type="entry name" value="HigB-like"/>
</dbReference>
<protein>
    <recommendedName>
        <fullName evidence="3">Type II toxin-antitoxin system RelE/ParE family toxin</fullName>
    </recommendedName>
</protein>
<gene>
    <name evidence="1" type="ordered locus">Daud_0764</name>
</gene>
<dbReference type="eggNOG" id="COG4679">
    <property type="taxonomic scope" value="Bacteria"/>
</dbReference>
<evidence type="ECO:0008006" key="3">
    <source>
        <dbReference type="Google" id="ProtNLM"/>
    </source>
</evidence>
<reference evidence="2" key="1">
    <citation type="submission" date="2007-10" db="EMBL/GenBank/DDBJ databases">
        <title>Complete sequence of chromosome of Desulforudis audaxviator MP104C.</title>
        <authorList>
            <person name="Copeland A."/>
            <person name="Lucas S."/>
            <person name="Lapidus A."/>
            <person name="Barry K."/>
            <person name="Glavina del Rio T."/>
            <person name="Dalin E."/>
            <person name="Tice H."/>
            <person name="Bruce D."/>
            <person name="Pitluck S."/>
            <person name="Lowry S.R."/>
            <person name="Larimer F."/>
            <person name="Land M.L."/>
            <person name="Hauser L."/>
            <person name="Kyrpides N."/>
            <person name="Ivanova N.N."/>
            <person name="Richardson P."/>
        </authorList>
    </citation>
    <scope>NUCLEOTIDE SEQUENCE [LARGE SCALE GENOMIC DNA]</scope>
    <source>
        <strain evidence="2">MP104C</strain>
    </source>
</reference>
<dbReference type="Proteomes" id="UP000008544">
    <property type="component" value="Chromosome"/>
</dbReference>
<proteinExistence type="predicted"/>
<name>B1I2S1_DESAP</name>
<accession>B1I2S1</accession>
<dbReference type="Pfam" id="PF05973">
    <property type="entry name" value="Gp49"/>
    <property type="match status" value="1"/>
</dbReference>
<organism evidence="1 2">
    <name type="scientific">Desulforudis audaxviator (strain MP104C)</name>
    <dbReference type="NCBI Taxonomy" id="477974"/>
    <lineage>
        <taxon>Bacteria</taxon>
        <taxon>Bacillati</taxon>
        <taxon>Bacillota</taxon>
        <taxon>Clostridia</taxon>
        <taxon>Thermoanaerobacterales</taxon>
        <taxon>Candidatus Desulforudaceae</taxon>
        <taxon>Candidatus Desulforudis</taxon>
    </lineage>
</organism>
<reference evidence="1 2" key="2">
    <citation type="journal article" date="2008" name="Science">
        <title>Environmental genomics reveals a single-species ecosystem deep within Earth.</title>
        <authorList>
            <person name="Chivian D."/>
            <person name="Brodie E.L."/>
            <person name="Alm E.J."/>
            <person name="Culley D.E."/>
            <person name="Dehal P.S."/>
            <person name="Desantis T.Z."/>
            <person name="Gihring T.M."/>
            <person name="Lapidus A."/>
            <person name="Lin L.H."/>
            <person name="Lowry S.R."/>
            <person name="Moser D.P."/>
            <person name="Richardson P.M."/>
            <person name="Southam G."/>
            <person name="Wanger G."/>
            <person name="Pratt L.M."/>
            <person name="Andersen G.L."/>
            <person name="Hazen T.C."/>
            <person name="Brockman F.J."/>
            <person name="Arkin A.P."/>
            <person name="Onstott T.C."/>
        </authorList>
    </citation>
    <scope>NUCLEOTIDE SEQUENCE [LARGE SCALE GENOMIC DNA]</scope>
    <source>
        <strain evidence="1 2">MP104C</strain>
    </source>
</reference>
<dbReference type="KEGG" id="dau:Daud_0764"/>
<keyword evidence="2" id="KW-1185">Reference proteome</keyword>
<dbReference type="OrthoDB" id="573082at2"/>
<sequence length="117" mass="13076">MWEIVLYETPSGACPVADFIAALDAKSQAKTARALDLLEEYGPGLGMPHIRPLPDTGGLRELRVPFGGQAYRLLFFSDGNSLVLVHGFAKKTHKLPRKELNIAVSRMKDYLQRRNPR</sequence>
<dbReference type="EMBL" id="CP000860">
    <property type="protein sequence ID" value="ACA59287.1"/>
    <property type="molecule type" value="Genomic_DNA"/>
</dbReference>
<dbReference type="RefSeq" id="WP_012301873.1">
    <property type="nucleotide sequence ID" value="NC_010424.1"/>
</dbReference>
<dbReference type="AlphaFoldDB" id="B1I2S1"/>
<evidence type="ECO:0000313" key="1">
    <source>
        <dbReference type="EMBL" id="ACA59287.1"/>
    </source>
</evidence>
<dbReference type="HOGENOM" id="CLU_122734_0_1_9"/>